<dbReference type="AlphaFoldDB" id="A0A483BFX5"/>
<reference evidence="9 11" key="2">
    <citation type="submission" date="2018-08" db="EMBL/GenBank/DDBJ databases">
        <authorList>
            <person name="Lorentzen P. G. S. M."/>
        </authorList>
    </citation>
    <scope>NUCLEOTIDE SEQUENCE [LARGE SCALE GENOMIC DNA]</scope>
    <source>
        <strain evidence="9 11">CRBO_1381</strain>
    </source>
</reference>
<protein>
    <submittedName>
        <fullName evidence="9">Gluconate kinase</fullName>
    </submittedName>
    <submittedName>
        <fullName evidence="7">Gluconokinase</fullName>
        <ecNumber evidence="7 9">2.7.1.12</ecNumber>
    </submittedName>
</protein>
<dbReference type="EMBL" id="LR031358">
    <property type="protein sequence ID" value="VDB98710.1"/>
    <property type="molecule type" value="Genomic_DNA"/>
</dbReference>
<dbReference type="PANTHER" id="PTHR43095:SF2">
    <property type="entry name" value="GLUCONOKINASE"/>
    <property type="match status" value="1"/>
</dbReference>
<dbReference type="EC" id="2.7.1.12" evidence="7 9"/>
<gene>
    <name evidence="7" type="primary">gntK</name>
    <name evidence="8" type="ORF">ATX59_06970</name>
    <name evidence="7" type="ORF">GA838_01680</name>
    <name evidence="9" type="ORF">OENI_1432</name>
</gene>
<feature type="domain" description="Carbohydrate kinase FGGY N-terminal" evidence="5">
    <location>
        <begin position="3"/>
        <end position="248"/>
    </location>
</feature>
<dbReference type="GO" id="GO:0046316">
    <property type="term" value="F:gluconokinase activity"/>
    <property type="evidence" value="ECO:0007669"/>
    <property type="project" value="UniProtKB-EC"/>
</dbReference>
<comment type="similarity">
    <text evidence="1 4">Belongs to the FGGY kinase family.</text>
</comment>
<evidence type="ECO:0000313" key="9">
    <source>
        <dbReference type="EMBL" id="VDB98710.1"/>
    </source>
</evidence>
<evidence type="ECO:0000259" key="5">
    <source>
        <dbReference type="Pfam" id="PF00370"/>
    </source>
</evidence>
<dbReference type="NCBIfam" id="TIGR01314">
    <property type="entry name" value="gntK_FGGY"/>
    <property type="match status" value="1"/>
</dbReference>
<dbReference type="PIRSF" id="PIRSF000538">
    <property type="entry name" value="GlpK"/>
    <property type="match status" value="1"/>
</dbReference>
<dbReference type="InterPro" id="IPR050406">
    <property type="entry name" value="FGGY_Carb_Kinase"/>
</dbReference>
<dbReference type="PROSITE" id="PS00933">
    <property type="entry name" value="FGGY_KINASES_1"/>
    <property type="match status" value="1"/>
</dbReference>
<dbReference type="EMBL" id="MLOK01000047">
    <property type="protein sequence ID" value="OIM20838.1"/>
    <property type="molecule type" value="Genomic_DNA"/>
</dbReference>
<evidence type="ECO:0000256" key="2">
    <source>
        <dbReference type="ARBA" id="ARBA00022679"/>
    </source>
</evidence>
<evidence type="ECO:0000259" key="6">
    <source>
        <dbReference type="Pfam" id="PF02782"/>
    </source>
</evidence>
<accession>A0A483BFX5</accession>
<dbReference type="SUPFAM" id="SSF53067">
    <property type="entry name" value="Actin-like ATPase domain"/>
    <property type="match status" value="2"/>
</dbReference>
<dbReference type="InterPro" id="IPR043129">
    <property type="entry name" value="ATPase_NBD"/>
</dbReference>
<dbReference type="PANTHER" id="PTHR43095">
    <property type="entry name" value="SUGAR KINASE"/>
    <property type="match status" value="1"/>
</dbReference>
<keyword evidence="2 4" id="KW-0808">Transferase</keyword>
<dbReference type="PROSITE" id="PS00445">
    <property type="entry name" value="FGGY_KINASES_2"/>
    <property type="match status" value="1"/>
</dbReference>
<evidence type="ECO:0000313" key="10">
    <source>
        <dbReference type="Proteomes" id="UP000181728"/>
    </source>
</evidence>
<dbReference type="Proteomes" id="UP001281024">
    <property type="component" value="Unassembled WGS sequence"/>
</dbReference>
<evidence type="ECO:0000313" key="7">
    <source>
        <dbReference type="EMBL" id="MDV7714493.1"/>
    </source>
</evidence>
<dbReference type="InterPro" id="IPR018485">
    <property type="entry name" value="FGGY_C"/>
</dbReference>
<evidence type="ECO:0000256" key="1">
    <source>
        <dbReference type="ARBA" id="ARBA00009156"/>
    </source>
</evidence>
<feature type="domain" description="Carbohydrate kinase FGGY C-terminal" evidence="6">
    <location>
        <begin position="257"/>
        <end position="447"/>
    </location>
</feature>
<dbReference type="InterPro" id="IPR006002">
    <property type="entry name" value="Gluconate_kinase"/>
</dbReference>
<dbReference type="Proteomes" id="UP000294726">
    <property type="component" value="Chromosome"/>
</dbReference>
<organism evidence="7 12">
    <name type="scientific">Oenococcus oeni</name>
    <name type="common">Leuconostoc oenos</name>
    <dbReference type="NCBI Taxonomy" id="1247"/>
    <lineage>
        <taxon>Bacteria</taxon>
        <taxon>Bacillati</taxon>
        <taxon>Bacillota</taxon>
        <taxon>Bacilli</taxon>
        <taxon>Lactobacillales</taxon>
        <taxon>Lactobacillaceae</taxon>
        <taxon>Oenococcus</taxon>
    </lineage>
</organism>
<dbReference type="GO" id="GO:0019521">
    <property type="term" value="P:D-gluconate metabolic process"/>
    <property type="evidence" value="ECO:0007669"/>
    <property type="project" value="InterPro"/>
</dbReference>
<evidence type="ECO:0000256" key="3">
    <source>
        <dbReference type="ARBA" id="ARBA00022777"/>
    </source>
</evidence>
<dbReference type="OMA" id="SDAMHFK"/>
<dbReference type="RefSeq" id="WP_002822166.1">
    <property type="nucleotide sequence ID" value="NZ_CP038451.1"/>
</dbReference>
<evidence type="ECO:0000256" key="4">
    <source>
        <dbReference type="RuleBase" id="RU003733"/>
    </source>
</evidence>
<dbReference type="InterPro" id="IPR018483">
    <property type="entry name" value="Carb_kinase_FGGY_CS"/>
</dbReference>
<evidence type="ECO:0000313" key="12">
    <source>
        <dbReference type="Proteomes" id="UP001281024"/>
    </source>
</evidence>
<dbReference type="Pfam" id="PF02782">
    <property type="entry name" value="FGGY_C"/>
    <property type="match status" value="1"/>
</dbReference>
<dbReference type="CDD" id="cd07770">
    <property type="entry name" value="ASKHA_NBD_FGGY_GntK"/>
    <property type="match status" value="1"/>
</dbReference>
<evidence type="ECO:0000313" key="8">
    <source>
        <dbReference type="EMBL" id="OIM20838.1"/>
    </source>
</evidence>
<dbReference type="InterPro" id="IPR000577">
    <property type="entry name" value="Carb_kinase_FGGY"/>
</dbReference>
<sequence>MDYMIGVDLGTTSTKSVLFDLKGHIIASSSKGYPLYRDKPDMAEEDPVEIFEALIDSLTDVVRAGKLENDDKILGVSFSSAMHSLIAFDKDWKPLTRVITWADGRAFKYSEQLKESGVGQEIYSKTGTPIHPMAPLSKLLWLKNEQQDIYKKSKHFLGIKEYIFHRLFKTNKMDISIASGTGLFNIFNLDWDQQALQITGLSKDQLPTPVEPYEIERGMSKEYAKVIGIPVDTPFIYGAGDGPLSNLGVNAIQPGVAAVTIGTSGAIRVVTDKPKIDPKGRTFTYALDRNHWVVGGPVNNGGDVFRWARDNLFDAEKSTAALLGIDSYDLLTEIASKVPAGADGLLFHPYLGGERAPIWDANARGSFFGLTHYHTRAHMVRAVLEGIIFNIYMVALALEEVVGELKSVQATGGFAHSALWRQMLADIFEQSVTVPQEIESGALAATVVGQKALGLTDKIENISGMLGDAETYKPNPENYETYRELTPIFIRLSRQLQTEYENIANFQREHVHIKLTEK</sequence>
<reference evidence="8 10" key="1">
    <citation type="journal article" date="2016" name="BMC Genomics">
        <title>Consensus pan-genome assembly of the specialised wine bacterium Oenococcus oeni.</title>
        <authorList>
            <person name="Sternes P.R."/>
            <person name="Borneman A.R."/>
        </authorList>
    </citation>
    <scope>NUCLEOTIDE SEQUENCE [LARGE SCALE GENOMIC DNA]</scope>
    <source>
        <strain evidence="8 10">AWRIB661</strain>
    </source>
</reference>
<dbReference type="EMBL" id="WERV01000001">
    <property type="protein sequence ID" value="MDV7714493.1"/>
    <property type="molecule type" value="Genomic_DNA"/>
</dbReference>
<dbReference type="Proteomes" id="UP000181728">
    <property type="component" value="Unassembled WGS sequence"/>
</dbReference>
<dbReference type="InterPro" id="IPR018484">
    <property type="entry name" value="FGGY_N"/>
</dbReference>
<dbReference type="Gene3D" id="3.30.420.40">
    <property type="match status" value="2"/>
</dbReference>
<name>A0A483BFX5_OENOE</name>
<proteinExistence type="inferred from homology"/>
<reference evidence="7" key="3">
    <citation type="submission" date="2019-10" db="EMBL/GenBank/DDBJ databases">
        <title>Malate fermentation in French cider.</title>
        <authorList>
            <person name="Cousin F.J."/>
            <person name="Medina Fernandez S."/>
            <person name="Misery B."/>
            <person name="Laplace J.-M."/>
            <person name="Cretenet M."/>
        </authorList>
    </citation>
    <scope>NUCLEOTIDE SEQUENCE</scope>
    <source>
        <strain evidence="7">UCMA15129</strain>
    </source>
</reference>
<dbReference type="Pfam" id="PF00370">
    <property type="entry name" value="FGGY_N"/>
    <property type="match status" value="1"/>
</dbReference>
<evidence type="ECO:0000313" key="11">
    <source>
        <dbReference type="Proteomes" id="UP000294726"/>
    </source>
</evidence>
<keyword evidence="3 4" id="KW-0418">Kinase</keyword>